<dbReference type="Gene3D" id="1.20.1290.10">
    <property type="entry name" value="AhpD-like"/>
    <property type="match status" value="1"/>
</dbReference>
<evidence type="ECO:0000313" key="2">
    <source>
        <dbReference type="Proteomes" id="UP000234275"/>
    </source>
</evidence>
<dbReference type="GeneID" id="36561421"/>
<dbReference type="InterPro" id="IPR029032">
    <property type="entry name" value="AhpD-like"/>
</dbReference>
<keyword evidence="2" id="KW-1185">Reference proteome</keyword>
<sequence>MAKGPHQLDLWDSIYRPFESKLYRKLDDAHPDLPVHILHFNYGALLSDPQRSTGANVGRLATSIVAIACLRAQTGVGPQVLSHVFGLRKAVEDSAWVNDVESEEAAKWLASDEGNTWILNSVDDIVKAIGKDEGFNFAPARESRL</sequence>
<dbReference type="RefSeq" id="XP_024700612.1">
    <property type="nucleotide sequence ID" value="XM_024853723.1"/>
</dbReference>
<dbReference type="PANTHER" id="PTHR28180:SF2">
    <property type="entry name" value="PEROXISOMAL PROTEIN 2"/>
    <property type="match status" value="1"/>
</dbReference>
<dbReference type="InterPro" id="IPR052999">
    <property type="entry name" value="PTS1_Protein"/>
</dbReference>
<organism evidence="1 2">
    <name type="scientific">Aspergillus steynii IBT 23096</name>
    <dbReference type="NCBI Taxonomy" id="1392250"/>
    <lineage>
        <taxon>Eukaryota</taxon>
        <taxon>Fungi</taxon>
        <taxon>Dikarya</taxon>
        <taxon>Ascomycota</taxon>
        <taxon>Pezizomycotina</taxon>
        <taxon>Eurotiomycetes</taxon>
        <taxon>Eurotiomycetidae</taxon>
        <taxon>Eurotiales</taxon>
        <taxon>Aspergillaceae</taxon>
        <taxon>Aspergillus</taxon>
        <taxon>Aspergillus subgen. Circumdati</taxon>
    </lineage>
</organism>
<name>A0A2I2FXE3_9EURO</name>
<dbReference type="Proteomes" id="UP000234275">
    <property type="component" value="Unassembled WGS sequence"/>
</dbReference>
<comment type="caution">
    <text evidence="1">The sequence shown here is derived from an EMBL/GenBank/DDBJ whole genome shotgun (WGS) entry which is preliminary data.</text>
</comment>
<dbReference type="OrthoDB" id="5392202at2759"/>
<reference evidence="1 2" key="1">
    <citation type="submission" date="2016-12" db="EMBL/GenBank/DDBJ databases">
        <title>The genomes of Aspergillus section Nigri reveals drivers in fungal speciation.</title>
        <authorList>
            <consortium name="DOE Joint Genome Institute"/>
            <person name="Vesth T.C."/>
            <person name="Nybo J."/>
            <person name="Theobald S."/>
            <person name="Brandl J."/>
            <person name="Frisvad J.C."/>
            <person name="Nielsen K.F."/>
            <person name="Lyhne E.K."/>
            <person name="Kogle M.E."/>
            <person name="Kuo A."/>
            <person name="Riley R."/>
            <person name="Clum A."/>
            <person name="Nolan M."/>
            <person name="Lipzen A."/>
            <person name="Salamov A."/>
            <person name="Henrissat B."/>
            <person name="Wiebenga A."/>
            <person name="De Vries R.P."/>
            <person name="Grigoriev I.V."/>
            <person name="Mortensen U.H."/>
            <person name="Andersen M.R."/>
            <person name="Baker S.E."/>
        </authorList>
    </citation>
    <scope>NUCLEOTIDE SEQUENCE [LARGE SCALE GENOMIC DNA]</scope>
    <source>
        <strain evidence="1 2">IBT 23096</strain>
    </source>
</reference>
<gene>
    <name evidence="1" type="ORF">P170DRAFT_479825</name>
</gene>
<proteinExistence type="predicted"/>
<dbReference type="STRING" id="1392250.A0A2I2FXE3"/>
<dbReference type="SUPFAM" id="SSF69118">
    <property type="entry name" value="AhpD-like"/>
    <property type="match status" value="1"/>
</dbReference>
<dbReference type="AlphaFoldDB" id="A0A2I2FXE3"/>
<evidence type="ECO:0000313" key="1">
    <source>
        <dbReference type="EMBL" id="PLB45310.1"/>
    </source>
</evidence>
<dbReference type="EMBL" id="MSFO01000008">
    <property type="protein sequence ID" value="PLB45310.1"/>
    <property type="molecule type" value="Genomic_DNA"/>
</dbReference>
<accession>A0A2I2FXE3</accession>
<protein>
    <recommendedName>
        <fullName evidence="3">Mitochondrial protein</fullName>
    </recommendedName>
</protein>
<dbReference type="VEuPathDB" id="FungiDB:P170DRAFT_479825"/>
<evidence type="ECO:0008006" key="3">
    <source>
        <dbReference type="Google" id="ProtNLM"/>
    </source>
</evidence>
<dbReference type="PANTHER" id="PTHR28180">
    <property type="entry name" value="CONSERVED MITOCHONDRIAL PROTEIN-RELATED"/>
    <property type="match status" value="1"/>
</dbReference>